<accession>A0AA43DZB9</accession>
<feature type="domain" description="Pyridine nucleotide-disulphide oxidoreductase dimerisation" evidence="1">
    <location>
        <begin position="8"/>
        <end position="74"/>
    </location>
</feature>
<comment type="caution">
    <text evidence="2">The sequence shown here is derived from an EMBL/GenBank/DDBJ whole genome shotgun (WGS) entry which is preliminary data.</text>
</comment>
<dbReference type="EMBL" id="JAFFRZ010000002">
    <property type="protein sequence ID" value="MDH4625553.1"/>
    <property type="molecule type" value="Genomic_DNA"/>
</dbReference>
<dbReference type="SUPFAM" id="SSF55424">
    <property type="entry name" value="FAD/NAD-linked reductases, dimerisation (C-terminal) domain"/>
    <property type="match status" value="1"/>
</dbReference>
<organism evidence="2 3">
    <name type="scientific">Pseudomonas syringae pv. papulans</name>
    <dbReference type="NCBI Taxonomy" id="83963"/>
    <lineage>
        <taxon>Bacteria</taxon>
        <taxon>Pseudomonadati</taxon>
        <taxon>Pseudomonadota</taxon>
        <taxon>Gammaproteobacteria</taxon>
        <taxon>Pseudomonadales</taxon>
        <taxon>Pseudomonadaceae</taxon>
        <taxon>Pseudomonas</taxon>
        <taxon>Pseudomonas syringae</taxon>
    </lineage>
</organism>
<dbReference type="RefSeq" id="WP_104685761.1">
    <property type="nucleotide sequence ID" value="NZ_JAFFRY010000016.1"/>
</dbReference>
<gene>
    <name evidence="2" type="ORF">JW322_28245</name>
</gene>
<proteinExistence type="predicted"/>
<sequence length="75" mass="8400">MLCQLWSSLTGRSRQSARARGKRTKLVSRRTVTCSSWRMCRALVNFDTRDFIKLVVDATTGQLIGVQAVAPEADK</sequence>
<reference evidence="2" key="1">
    <citation type="submission" date="2021-02" db="EMBL/GenBank/DDBJ databases">
        <title>Genome analysis of blister spot of apple pathogen from New York area.</title>
        <authorList>
            <person name="Kandel P."/>
            <person name="Hockett K.L."/>
            <person name="Santander R."/>
            <person name="Acimovic S."/>
        </authorList>
    </citation>
    <scope>NUCLEOTIDE SEQUENCE</scope>
    <source>
        <strain evidence="2">PSP1</strain>
    </source>
</reference>
<evidence type="ECO:0000313" key="3">
    <source>
        <dbReference type="Proteomes" id="UP001162155"/>
    </source>
</evidence>
<protein>
    <recommendedName>
        <fullName evidence="1">Pyridine nucleotide-disulphide oxidoreductase dimerisation domain-containing protein</fullName>
    </recommendedName>
</protein>
<name>A0AA43DZB9_PSESX</name>
<dbReference type="Pfam" id="PF02852">
    <property type="entry name" value="Pyr_redox_dim"/>
    <property type="match status" value="1"/>
</dbReference>
<dbReference type="InterPro" id="IPR004099">
    <property type="entry name" value="Pyr_nucl-diS_OxRdtase_dimer"/>
</dbReference>
<dbReference type="InterPro" id="IPR016156">
    <property type="entry name" value="FAD/NAD-linked_Rdtase_dimer_sf"/>
</dbReference>
<evidence type="ECO:0000313" key="2">
    <source>
        <dbReference type="EMBL" id="MDH4625553.1"/>
    </source>
</evidence>
<evidence type="ECO:0000259" key="1">
    <source>
        <dbReference type="Pfam" id="PF02852"/>
    </source>
</evidence>
<dbReference type="Gene3D" id="3.30.390.30">
    <property type="match status" value="1"/>
</dbReference>
<dbReference type="AlphaFoldDB" id="A0AA43DZB9"/>
<dbReference type="Proteomes" id="UP001162155">
    <property type="component" value="Unassembled WGS sequence"/>
</dbReference>